<proteinExistence type="inferred from homology"/>
<sequence length="848" mass="94161">MATEAPYKAIARRKQAERESRIPSEWRLSSPPSSNTLDVRSIPRTSGILSSKELEITGNYDATSLAQAIGSGSLTAEQVTIAFCKRAAIAQQVCNCLTEIFFGDAIARAKYLDREYKKTGRVVGPLHGVPISLKDMFKVKGYDTSIGLASLAENPSTENAALVDILLEQGAVLYCKTNVPQTLMALDSDNHLFGRTLNPRDRRVTAGGSSGGEGALVAMRGSLLGVGTDIGGSIRIPAMVNGVYGIKPSSRRVPDAGLESGAKPGARQVGLTASAGPIAVSMRDCELFLKTVSNAQPWEKDPDCIYGRWEEQGSMAKKPLLGVIRTDDLITPLPPVSKALDEAVQTLRKSGVEVVEIDAPAFKKCQSLANSFFGIDGANSMFDLLEKTGEPLTNWLSTRLRRKAPTQLDKIVGFYAKKTELETEILKIWKDPKTGRQIDAFVCPVAPHPTPPIDRWNGVSYTSSFVLLDYPAGTLPVRDFKEADLHGEVTTPVLGSWDKANRALWDTKNIDRRLYLNTKLTIQVVAPKLQERRLYQAMELIDNLRQTLPRFDAVPFDMASMQSRVPKLRDHWEQTHTRHNSRSEEVLANELKNRVREIQDAPLLIDPTEEHSNLPSLPERRASYIRRPAPQPSPPLSPIERPGSHPERREWEPSWSSNINAPPSPESPKLARAPAARTQTESPPTQHDENSQAIQLLQAQLDEVKAEIEQIKQQRDESDRQVATLNTRLEEATRRATEVTLENSNLRKEIQELREMLRDAGLEETKLREEMKEMKARERRLEDEFDEAQRKTRDPVLSLEKAPSVCEGDKRGSGHRKKSSGGKEYEVVLARSVQPGARASWRLPGKSG</sequence>
<dbReference type="Gene3D" id="3.90.1300.10">
    <property type="entry name" value="Amidase signature (AS) domain"/>
    <property type="match status" value="1"/>
</dbReference>
<reference evidence="7 8" key="1">
    <citation type="submission" date="2018-05" db="EMBL/GenBank/DDBJ databases">
        <title>Genome sequencing and assembly of the regulated plant pathogen Lachnellula willkommii and related sister species for the development of diagnostic species identification markers.</title>
        <authorList>
            <person name="Giroux E."/>
            <person name="Bilodeau G."/>
        </authorList>
    </citation>
    <scope>NUCLEOTIDE SEQUENCE [LARGE SCALE GENOMIC DNA]</scope>
    <source>
        <strain evidence="7 8">CBS 268.59</strain>
    </source>
</reference>
<dbReference type="AlphaFoldDB" id="A0A8T9CGR2"/>
<dbReference type="PANTHER" id="PTHR46072">
    <property type="entry name" value="AMIDASE-RELATED-RELATED"/>
    <property type="match status" value="1"/>
</dbReference>
<keyword evidence="4" id="KW-0378">Hydrolase</keyword>
<evidence type="ECO:0000256" key="4">
    <source>
        <dbReference type="ARBA" id="ARBA00022801"/>
    </source>
</evidence>
<evidence type="ECO:0000313" key="8">
    <source>
        <dbReference type="Proteomes" id="UP000469558"/>
    </source>
</evidence>
<dbReference type="EC" id="3.5.1.4" evidence="3"/>
<dbReference type="Pfam" id="PF01425">
    <property type="entry name" value="Amidase"/>
    <property type="match status" value="1"/>
</dbReference>
<protein>
    <recommendedName>
        <fullName evidence="3">amidase</fullName>
        <ecNumber evidence="3">3.5.1.4</ecNumber>
    </recommendedName>
</protein>
<dbReference type="InterPro" id="IPR023631">
    <property type="entry name" value="Amidase_dom"/>
</dbReference>
<dbReference type="Gene3D" id="1.10.287.1490">
    <property type="match status" value="1"/>
</dbReference>
<feature type="region of interest" description="Disordered" evidence="5">
    <location>
        <begin position="1"/>
        <end position="37"/>
    </location>
</feature>
<dbReference type="InterPro" id="IPR036928">
    <property type="entry name" value="AS_sf"/>
</dbReference>
<feature type="compositionally biased region" description="Basic and acidic residues" evidence="5">
    <location>
        <begin position="770"/>
        <end position="794"/>
    </location>
</feature>
<gene>
    <name evidence="7" type="ORF">LSUE1_G000693</name>
</gene>
<organism evidence="7 8">
    <name type="scientific">Lachnellula suecica</name>
    <dbReference type="NCBI Taxonomy" id="602035"/>
    <lineage>
        <taxon>Eukaryota</taxon>
        <taxon>Fungi</taxon>
        <taxon>Dikarya</taxon>
        <taxon>Ascomycota</taxon>
        <taxon>Pezizomycotina</taxon>
        <taxon>Leotiomycetes</taxon>
        <taxon>Helotiales</taxon>
        <taxon>Lachnaceae</taxon>
        <taxon>Lachnellula</taxon>
    </lineage>
</organism>
<keyword evidence="8" id="KW-1185">Reference proteome</keyword>
<comment type="catalytic activity">
    <reaction evidence="1">
        <text>a monocarboxylic acid amide + H2O = a monocarboxylate + NH4(+)</text>
        <dbReference type="Rhea" id="RHEA:12020"/>
        <dbReference type="ChEBI" id="CHEBI:15377"/>
        <dbReference type="ChEBI" id="CHEBI:28938"/>
        <dbReference type="ChEBI" id="CHEBI:35757"/>
        <dbReference type="ChEBI" id="CHEBI:83628"/>
        <dbReference type="EC" id="3.5.1.4"/>
    </reaction>
</comment>
<dbReference type="Proteomes" id="UP000469558">
    <property type="component" value="Unassembled WGS sequence"/>
</dbReference>
<feature type="region of interest" description="Disordered" evidence="5">
    <location>
        <begin position="625"/>
        <end position="691"/>
    </location>
</feature>
<dbReference type="GO" id="GO:0004040">
    <property type="term" value="F:amidase activity"/>
    <property type="evidence" value="ECO:0007669"/>
    <property type="project" value="UniProtKB-EC"/>
</dbReference>
<evidence type="ECO:0000259" key="6">
    <source>
        <dbReference type="Pfam" id="PF01425"/>
    </source>
</evidence>
<comment type="caution">
    <text evidence="7">The sequence shown here is derived from an EMBL/GenBank/DDBJ whole genome shotgun (WGS) entry which is preliminary data.</text>
</comment>
<dbReference type="OrthoDB" id="6428749at2759"/>
<accession>A0A8T9CGR2</accession>
<feature type="compositionally biased region" description="Basic and acidic residues" evidence="5">
    <location>
        <begin position="642"/>
        <end position="652"/>
    </location>
</feature>
<dbReference type="InterPro" id="IPR020556">
    <property type="entry name" value="Amidase_CS"/>
</dbReference>
<evidence type="ECO:0000256" key="2">
    <source>
        <dbReference type="ARBA" id="ARBA00009199"/>
    </source>
</evidence>
<feature type="compositionally biased region" description="Polar residues" evidence="5">
    <location>
        <begin position="677"/>
        <end position="691"/>
    </location>
</feature>
<feature type="compositionally biased region" description="Basic and acidic residues" evidence="5">
    <location>
        <begin position="14"/>
        <end position="24"/>
    </location>
</feature>
<evidence type="ECO:0000256" key="5">
    <source>
        <dbReference type="SAM" id="MobiDB-lite"/>
    </source>
</evidence>
<feature type="region of interest" description="Disordered" evidence="5">
    <location>
        <begin position="770"/>
        <end position="826"/>
    </location>
</feature>
<evidence type="ECO:0000256" key="3">
    <source>
        <dbReference type="ARBA" id="ARBA00012922"/>
    </source>
</evidence>
<comment type="similarity">
    <text evidence="2">Belongs to the amidase family.</text>
</comment>
<name>A0A8T9CGR2_9HELO</name>
<dbReference type="SUPFAM" id="SSF75304">
    <property type="entry name" value="Amidase signature (AS) enzymes"/>
    <property type="match status" value="1"/>
</dbReference>
<dbReference type="PANTHER" id="PTHR46072:SF6">
    <property type="entry name" value="AMIDASE, PUTATIVE (AFU_ORTHOLOGUE AFUA_1G14530)-RELATED"/>
    <property type="match status" value="1"/>
</dbReference>
<evidence type="ECO:0000256" key="1">
    <source>
        <dbReference type="ARBA" id="ARBA00001311"/>
    </source>
</evidence>
<dbReference type="EMBL" id="QGMK01000033">
    <property type="protein sequence ID" value="TVY85059.1"/>
    <property type="molecule type" value="Genomic_DNA"/>
</dbReference>
<evidence type="ECO:0000313" key="7">
    <source>
        <dbReference type="EMBL" id="TVY85059.1"/>
    </source>
</evidence>
<dbReference type="PROSITE" id="PS00571">
    <property type="entry name" value="AMIDASES"/>
    <property type="match status" value="1"/>
</dbReference>
<feature type="domain" description="Amidase" evidence="6">
    <location>
        <begin position="79"/>
        <end position="534"/>
    </location>
</feature>